<dbReference type="PROSITE" id="PS51186">
    <property type="entry name" value="GNAT"/>
    <property type="match status" value="1"/>
</dbReference>
<dbReference type="InterPro" id="IPR000182">
    <property type="entry name" value="GNAT_dom"/>
</dbReference>
<dbReference type="RefSeq" id="WP_204202528.1">
    <property type="nucleotide sequence ID" value="NZ_JAFELM010000019.1"/>
</dbReference>
<dbReference type="PANTHER" id="PTHR43415:SF5">
    <property type="entry name" value="ACETYLTRANSFERASE"/>
    <property type="match status" value="1"/>
</dbReference>
<sequence length="179" mass="20983">MIRFSLLKGDNVYLDRLKEEDVPAITSWYQEEEFTRNMDALLAIPKRERDIQKMVELDSEKDYLFAVRLNGTNEIVGVVGLDGILWNHRTAWVSIGIGNNNRKKGIGKEALRLAMDLAFHEFNLYRLQLTVFEYNTRAIALYESLGFQKEGTYRSFLERDNLRYDMLLYGVLRDEYLAL</sequence>
<accession>A0ABS2DFB0</accession>
<dbReference type="PANTHER" id="PTHR43415">
    <property type="entry name" value="SPERMIDINE N(1)-ACETYLTRANSFERASE"/>
    <property type="match status" value="1"/>
</dbReference>
<gene>
    <name evidence="2" type="ORF">JR050_05575</name>
</gene>
<reference evidence="2 3" key="1">
    <citation type="submission" date="2021-02" db="EMBL/GenBank/DDBJ databases">
        <title>Bacillus sp. RD4P76, an endophyte from a halophyte.</title>
        <authorList>
            <person name="Sun J.-Q."/>
        </authorList>
    </citation>
    <scope>NUCLEOTIDE SEQUENCE [LARGE SCALE GENOMIC DNA]</scope>
    <source>
        <strain evidence="2 3">RD4P76</strain>
    </source>
</reference>
<evidence type="ECO:0000313" key="2">
    <source>
        <dbReference type="EMBL" id="MBM6617142.1"/>
    </source>
</evidence>
<comment type="caution">
    <text evidence="2">The sequence shown here is derived from an EMBL/GenBank/DDBJ whole genome shotgun (WGS) entry which is preliminary data.</text>
</comment>
<feature type="domain" description="N-acetyltransferase" evidence="1">
    <location>
        <begin position="12"/>
        <end position="169"/>
    </location>
</feature>
<dbReference type="Pfam" id="PF13302">
    <property type="entry name" value="Acetyltransf_3"/>
    <property type="match status" value="1"/>
</dbReference>
<dbReference type="EMBL" id="JAFELM010000019">
    <property type="protein sequence ID" value="MBM6617142.1"/>
    <property type="molecule type" value="Genomic_DNA"/>
</dbReference>
<dbReference type="Gene3D" id="3.40.630.30">
    <property type="match status" value="1"/>
</dbReference>
<evidence type="ECO:0000259" key="1">
    <source>
        <dbReference type="PROSITE" id="PS51186"/>
    </source>
</evidence>
<dbReference type="SUPFAM" id="SSF55729">
    <property type="entry name" value="Acyl-CoA N-acyltransferases (Nat)"/>
    <property type="match status" value="1"/>
</dbReference>
<protein>
    <submittedName>
        <fullName evidence="2">GNAT family N-acetyltransferase</fullName>
    </submittedName>
</protein>
<organism evidence="2 3">
    <name type="scientific">Bacillus suaedaesalsae</name>
    <dbReference type="NCBI Taxonomy" id="2810349"/>
    <lineage>
        <taxon>Bacteria</taxon>
        <taxon>Bacillati</taxon>
        <taxon>Bacillota</taxon>
        <taxon>Bacilli</taxon>
        <taxon>Bacillales</taxon>
        <taxon>Bacillaceae</taxon>
        <taxon>Bacillus</taxon>
    </lineage>
</organism>
<keyword evidence="3" id="KW-1185">Reference proteome</keyword>
<dbReference type="Proteomes" id="UP001518925">
    <property type="component" value="Unassembled WGS sequence"/>
</dbReference>
<proteinExistence type="predicted"/>
<evidence type="ECO:0000313" key="3">
    <source>
        <dbReference type="Proteomes" id="UP001518925"/>
    </source>
</evidence>
<name>A0ABS2DFB0_9BACI</name>
<dbReference type="InterPro" id="IPR016181">
    <property type="entry name" value="Acyl_CoA_acyltransferase"/>
</dbReference>